<dbReference type="InterPro" id="IPR021133">
    <property type="entry name" value="HEAT_type_2"/>
</dbReference>
<keyword evidence="7 9" id="KW-0687">Ribonucleoprotein</keyword>
<dbReference type="GO" id="GO:0000462">
    <property type="term" value="P:maturation of SSU-rRNA from tricistronic rRNA transcript (SSU-rRNA, 5.8S rRNA, LSU-rRNA)"/>
    <property type="evidence" value="ECO:0007669"/>
    <property type="project" value="TreeGrafter"/>
</dbReference>
<proteinExistence type="inferred from homology"/>
<dbReference type="SMART" id="SM01036">
    <property type="entry name" value="BP28CT"/>
    <property type="match status" value="1"/>
</dbReference>
<comment type="function">
    <text evidence="9">Involved in nucleolar processing of pre-18S ribosomal RNA.</text>
</comment>
<dbReference type="InterPro" id="IPR012954">
    <property type="entry name" value="BP28_C_dom"/>
</dbReference>
<evidence type="ECO:0000256" key="3">
    <source>
        <dbReference type="ARBA" id="ARBA00015399"/>
    </source>
</evidence>
<dbReference type="GO" id="GO:0030686">
    <property type="term" value="C:90S preribosome"/>
    <property type="evidence" value="ECO:0007669"/>
    <property type="project" value="TreeGrafter"/>
</dbReference>
<dbReference type="InterPro" id="IPR056473">
    <property type="entry name" value="HEAT_Utp10/HEAT1"/>
</dbReference>
<dbReference type="Pfam" id="PF23243">
    <property type="entry name" value="HEAT_HEATR1"/>
    <property type="match status" value="1"/>
</dbReference>
<evidence type="ECO:0000256" key="8">
    <source>
        <dbReference type="PROSITE-ProRule" id="PRU00103"/>
    </source>
</evidence>
<evidence type="ECO:0000259" key="10">
    <source>
        <dbReference type="SMART" id="SM01036"/>
    </source>
</evidence>
<dbReference type="GO" id="GO:0045943">
    <property type="term" value="P:positive regulation of transcription by RNA polymerase I"/>
    <property type="evidence" value="ECO:0007669"/>
    <property type="project" value="TreeGrafter"/>
</dbReference>
<dbReference type="InterPro" id="IPR040191">
    <property type="entry name" value="UTP10"/>
</dbReference>
<evidence type="ECO:0000256" key="5">
    <source>
        <dbReference type="ARBA" id="ARBA00022552"/>
    </source>
</evidence>
<dbReference type="PANTHER" id="PTHR13457:SF1">
    <property type="entry name" value="HEAT REPEAT-CONTAINING PROTEIN 1"/>
    <property type="match status" value="1"/>
</dbReference>
<name>A0A9W8CIN3_9FUNG</name>
<dbReference type="PANTHER" id="PTHR13457">
    <property type="entry name" value="BAP28"/>
    <property type="match status" value="1"/>
</dbReference>
<dbReference type="InterPro" id="IPR016024">
    <property type="entry name" value="ARM-type_fold"/>
</dbReference>
<evidence type="ECO:0000256" key="4">
    <source>
        <dbReference type="ARBA" id="ARBA00022517"/>
    </source>
</evidence>
<protein>
    <recommendedName>
        <fullName evidence="3 9">U3 small nucleolar RNA-associated protein 10</fullName>
    </recommendedName>
</protein>
<dbReference type="InterPro" id="IPR022125">
    <property type="entry name" value="U3snoRNP10_N"/>
</dbReference>
<keyword evidence="5 9" id="KW-0698">rRNA processing</keyword>
<sequence>MATSLASQLYRMRTVDRMVGTERSQKIRASFLFDGKQAADMDIQTIFDIGRDGLRDLCKTNSRFQVYATTLFSEAVKDMDRVLQTKKENNKLDETIRSFLYLLAPQFLTKPAGKALEWLIRRFRIQEFNAKDILAAFLPFHETKAFLTMLTIITFTPEDMRLFGFLVTQRKARRLLDRATLMAQCLIDRSLLAFICDSVFYASKRGLDYPGMHSFYVMVISQYIGQLNVVNDSAIQFALPYVLDGLSLRSKDAQTAAYMVLGSLATRVTLTQNAAEQSLCAVAQDPADVRTMTMCLVQLIQTQVHMQSELLPKKLLRLLAGHKDFPKTVSELASAFDIDLFVRPLLTSLVHFAFSGDAKLAQMLTAFVPIAPASSVTALCEKLVREYIACGGSKGEGAASEVIDSVQLRFGQQLEDAIGAIAGRTDKQDEHKLLYELKSRVSSGSRSDALPLKETATTLFLSINHADAGVRVVAAKALSEIVEGSRDFVLSEQEAAELALDRLRYEDNADVLSAILSLNLSQMIAGSELVEALVSIISGKRVAIDNLVDQLVGHLLSIDAGQDEALYLQIVSSLFPYLLASQATKSVTRSIASALPSSAFAKYTSGWLSCLSKLKDAALGKSFNKTVVELLAAKLAESPDAYSVLWRAQLKTGSSLALAIGARAVDLLAASGSHEIAVDITRAVIFASKNAFAANGKELQGLESTGAVLVQSTQGTAWNALLAECQPTKIAVGALSAVLNTLPRLGAVQPNRWFAEVGSAERDESAYCGAVRNAYLALVARDGVLTQVDGVLIGRMLNGCLGNEWAEFLAAAWVSADLTATARARSLLAFAALANHAQKTSIDYQTLLPAIIVALADSDQGVRAAAAGCINVMKALHPVLEKDKKAEQNIYQYDAVYGAQSARLQYLPSPIISRLITLLDANSSEMIDNSWTIRTELEQVLSKGVSSSNNSSSAKLNSQARAAVGMYLVSHIAATDRLAPALQLSMLSVLEPSVPAGVLEQLFPLIAAHVQSLQQSSSVPTSGSSEDNVLRALFRACFSPSTAAELRGPDGSAYWLALLAYAAGGDDQLAAYIQQLAFERLGAQGFVASLGAEAVTDVTSCLLRVADSGNSYEQSGAGSRVSLRTLFATLQLDAEAAADELSAIADRLGADAGNASQPAGKRAKKSSADKPGSLAELAALLELVGCSQSLATDTALVPPLFALLHVFVAEGISDAQVPDEYIKQLVLGLLTRIFDSANERSVVISESAIRVDVIVQTIRTSPSPQTHNQTLALLAAVATQHSQAVLHHVMAVFTFMGANVLRQDDEYSFHVIQQTLEKVLPPLVRLPSAASRASQVTHAGPVLRVFVDALSHIPRHRRMALFSTLVRTMGPKEYAPAVVSLLLEKNVAKILKSGNQAEDRDVASFALSLVHGMSAEEQIHTATILAHDLALLPAEPSADVECADVYIDVAHMQTRDLRTYRLVALDFAHQLLTSRQFAAVFASVAAKASVNSMLASATAALLETIATLAQQHAQLSAEGKLSANVAETAWRKAIQLAYSVLDDVNALMDRRTFVSTVIGLLEQNDLKVRRKVLTLANAKLAAFDTRLVERESSEIDEILEMMMPVAQLSAAEGDAAELIACKQAALLCVATAAKKFAALRPTLFTQIVGIVISPSSLQSTSSAIVSSALVALAVSCTELGSRLIPLLPQYLPTVLKHLHAVVGRLSDSAASEDDLALLASALSAMQAIVENMSAFLAPSLSPLFTMLMHPYVRTIQGTSSNAGDLASQVRDKADSLLTALSKNIPPRQLLPAQFAFHQKEASKQGAETIAAFVEFVGKTAGSLQRNYLLQFYKPLFKFFLSVFDATRNPAVPLAEVQAVEDAALSAFMRFVIKLNENLFKPLFLSFVEWATADPSSLPAIPAWTAASGAVSSSDKELRMQSASEARLRVFYRALNMLFDKLKTIVAPYYSSVIDTTVAQLERYGVSLDSIELQEEADRAEKPVPSELWCAVLESLYHSALYDSGSGFWTDANFLKIYRPLANQLANTKVPLGAPSDVAYEMYIGRVRKYLAPAASQLCAAAGNDAMWKSLNQESMMKSRSDDPAVRVGSLLVLQSLYEKLGEEFLILLPETIPYLAELLEDDNSRVERTTQETIKIIESYLGESLQAYLK</sequence>
<comment type="similarity">
    <text evidence="2 9">Belongs to the HEATR1/UTP10 family.</text>
</comment>
<dbReference type="GO" id="GO:0032040">
    <property type="term" value="C:small-subunit processome"/>
    <property type="evidence" value="ECO:0007669"/>
    <property type="project" value="TreeGrafter"/>
</dbReference>
<keyword evidence="4 9" id="KW-0690">Ribosome biogenesis</keyword>
<comment type="subunit">
    <text evidence="9">Component of the ribosomal small subunit (SSU) processome.</text>
</comment>
<gene>
    <name evidence="11" type="primary">UTP10</name>
    <name evidence="11" type="ORF">LPJ64_003562</name>
</gene>
<keyword evidence="6 9" id="KW-0539">Nucleus</keyword>
<dbReference type="InterPro" id="IPR011989">
    <property type="entry name" value="ARM-like"/>
</dbReference>
<evidence type="ECO:0000256" key="2">
    <source>
        <dbReference type="ARBA" id="ARBA00010559"/>
    </source>
</evidence>
<organism evidence="11 12">
    <name type="scientific">Coemansia asiatica</name>
    <dbReference type="NCBI Taxonomy" id="1052880"/>
    <lineage>
        <taxon>Eukaryota</taxon>
        <taxon>Fungi</taxon>
        <taxon>Fungi incertae sedis</taxon>
        <taxon>Zoopagomycota</taxon>
        <taxon>Kickxellomycotina</taxon>
        <taxon>Kickxellomycetes</taxon>
        <taxon>Kickxellales</taxon>
        <taxon>Kickxellaceae</taxon>
        <taxon>Coemansia</taxon>
    </lineage>
</organism>
<comment type="subcellular location">
    <subcellularLocation>
        <location evidence="1 9">Nucleus</location>
        <location evidence="1 9">Nucleolus</location>
    </subcellularLocation>
</comment>
<comment type="caution">
    <text evidence="11">The sequence shown here is derived from an EMBL/GenBank/DDBJ whole genome shotgun (WGS) entry which is preliminary data.</text>
</comment>
<reference evidence="11" key="1">
    <citation type="submission" date="2022-07" db="EMBL/GenBank/DDBJ databases">
        <title>Phylogenomic reconstructions and comparative analyses of Kickxellomycotina fungi.</title>
        <authorList>
            <person name="Reynolds N.K."/>
            <person name="Stajich J.E."/>
            <person name="Barry K."/>
            <person name="Grigoriev I.V."/>
            <person name="Crous P."/>
            <person name="Smith M.E."/>
        </authorList>
    </citation>
    <scope>NUCLEOTIDE SEQUENCE</scope>
    <source>
        <strain evidence="11">NBRC 105413</strain>
    </source>
</reference>
<evidence type="ECO:0000256" key="9">
    <source>
        <dbReference type="RuleBase" id="RU367065"/>
    </source>
</evidence>
<dbReference type="Proteomes" id="UP001145021">
    <property type="component" value="Unassembled WGS sequence"/>
</dbReference>
<dbReference type="Pfam" id="PF08146">
    <property type="entry name" value="BP28CT"/>
    <property type="match status" value="1"/>
</dbReference>
<dbReference type="SUPFAM" id="SSF48371">
    <property type="entry name" value="ARM repeat"/>
    <property type="match status" value="1"/>
</dbReference>
<dbReference type="EMBL" id="JANBOH010000142">
    <property type="protein sequence ID" value="KAJ1644791.1"/>
    <property type="molecule type" value="Genomic_DNA"/>
</dbReference>
<accession>A0A9W8CIN3</accession>
<evidence type="ECO:0000256" key="1">
    <source>
        <dbReference type="ARBA" id="ARBA00004604"/>
    </source>
</evidence>
<dbReference type="PROSITE" id="PS50077">
    <property type="entry name" value="HEAT_REPEAT"/>
    <property type="match status" value="1"/>
</dbReference>
<feature type="domain" description="BP28 C-terminal" evidence="10">
    <location>
        <begin position="1825"/>
        <end position="2007"/>
    </location>
</feature>
<dbReference type="GO" id="GO:0030515">
    <property type="term" value="F:snoRNA binding"/>
    <property type="evidence" value="ECO:0007669"/>
    <property type="project" value="TreeGrafter"/>
</dbReference>
<dbReference type="Pfam" id="PF12397">
    <property type="entry name" value="U3snoRNP10"/>
    <property type="match status" value="1"/>
</dbReference>
<keyword evidence="12" id="KW-1185">Reference proteome</keyword>
<dbReference type="GO" id="GO:0034455">
    <property type="term" value="C:t-UTP complex"/>
    <property type="evidence" value="ECO:0007669"/>
    <property type="project" value="TreeGrafter"/>
</dbReference>
<evidence type="ECO:0000313" key="12">
    <source>
        <dbReference type="Proteomes" id="UP001145021"/>
    </source>
</evidence>
<evidence type="ECO:0000313" key="11">
    <source>
        <dbReference type="EMBL" id="KAJ1644791.1"/>
    </source>
</evidence>
<feature type="repeat" description="HEAT" evidence="8">
    <location>
        <begin position="2111"/>
        <end position="2144"/>
    </location>
</feature>
<evidence type="ECO:0000256" key="6">
    <source>
        <dbReference type="ARBA" id="ARBA00023242"/>
    </source>
</evidence>
<evidence type="ECO:0000256" key="7">
    <source>
        <dbReference type="ARBA" id="ARBA00023274"/>
    </source>
</evidence>
<dbReference type="Gene3D" id="1.25.10.10">
    <property type="entry name" value="Leucine-rich Repeat Variant"/>
    <property type="match status" value="3"/>
</dbReference>